<keyword evidence="6 8" id="KW-0472">Membrane</keyword>
<feature type="transmembrane region" description="Helical" evidence="8">
    <location>
        <begin position="126"/>
        <end position="145"/>
    </location>
</feature>
<feature type="transmembrane region" description="Helical" evidence="8">
    <location>
        <begin position="67"/>
        <end position="86"/>
    </location>
</feature>
<evidence type="ECO:0000256" key="4">
    <source>
        <dbReference type="ARBA" id="ARBA00022692"/>
    </source>
</evidence>
<feature type="binding site" evidence="7">
    <location>
        <position position="207"/>
    </location>
    <ligand>
        <name>Zn(2+)</name>
        <dbReference type="ChEBI" id="CHEBI:29105"/>
    </ligand>
</feature>
<evidence type="ECO:0000256" key="7">
    <source>
        <dbReference type="PIRSR" id="PIRSR604254-1"/>
    </source>
</evidence>
<dbReference type="Pfam" id="PF03006">
    <property type="entry name" value="HlyIII"/>
    <property type="match status" value="1"/>
</dbReference>
<feature type="transmembrane region" description="Helical" evidence="8">
    <location>
        <begin position="98"/>
        <end position="120"/>
    </location>
</feature>
<comment type="subcellular location">
    <subcellularLocation>
        <location evidence="1">Cell membrane</location>
        <topology evidence="1">Multi-pass membrane protein</topology>
    </subcellularLocation>
</comment>
<organism evidence="9">
    <name type="scientific">Candidatus Paraimprobicoccus trichonymphae</name>
    <dbReference type="NCBI Taxonomy" id="3033793"/>
    <lineage>
        <taxon>Bacteria</taxon>
        <taxon>Bacillati</taxon>
        <taxon>Bacillota</taxon>
        <taxon>Clostridia</taxon>
        <taxon>Candidatus Paraimprobicoccus</taxon>
    </lineage>
</organism>
<keyword evidence="7" id="KW-0862">Zinc</keyword>
<sequence>MPSKDCKKCEHKCENESGNVCFKFGVPIYTCWEEIINYITHALGVILSAVSFVLFLKNPQKNLICNLIYSSTLFILYLSSTIYHGLKMSYLKKIFRILDHCSIFLLIAGTYVPIALIAIGNLISKIILLVIWVTAILGIIFNCINIKKFSKFSMICYLAMGWAIIFAIKPIMNNFSVYQIWMFITGGAMYTSGAVLYSKGRKIRYMHSIWHIFVLAGSIFHFLMILSL</sequence>
<dbReference type="InterPro" id="IPR004254">
    <property type="entry name" value="AdipoR/HlyIII-related"/>
</dbReference>
<dbReference type="KEGG" id="ptrh:RsTaC01_1097"/>
<evidence type="ECO:0000256" key="8">
    <source>
        <dbReference type="SAM" id="Phobius"/>
    </source>
</evidence>
<dbReference type="PANTHER" id="PTHR20855">
    <property type="entry name" value="ADIPOR/PROGESTIN RECEPTOR-RELATED"/>
    <property type="match status" value="1"/>
</dbReference>
<feature type="transmembrane region" description="Helical" evidence="8">
    <location>
        <begin position="35"/>
        <end position="55"/>
    </location>
</feature>
<evidence type="ECO:0000256" key="3">
    <source>
        <dbReference type="ARBA" id="ARBA00022475"/>
    </source>
</evidence>
<dbReference type="NCBIfam" id="TIGR01065">
    <property type="entry name" value="hlyIII"/>
    <property type="match status" value="1"/>
</dbReference>
<evidence type="ECO:0000256" key="1">
    <source>
        <dbReference type="ARBA" id="ARBA00004651"/>
    </source>
</evidence>
<feature type="binding site" evidence="7">
    <location>
        <position position="84"/>
    </location>
    <ligand>
        <name>Zn(2+)</name>
        <dbReference type="ChEBI" id="CHEBI:29105"/>
    </ligand>
</feature>
<protein>
    <submittedName>
        <fullName evidence="9">Hemolysin III family protein</fullName>
    </submittedName>
</protein>
<dbReference type="EMBL" id="AP027925">
    <property type="protein sequence ID" value="BED93130.1"/>
    <property type="molecule type" value="Genomic_DNA"/>
</dbReference>
<keyword evidence="5 8" id="KW-1133">Transmembrane helix</keyword>
<proteinExistence type="inferred from homology"/>
<evidence type="ECO:0000256" key="2">
    <source>
        <dbReference type="ARBA" id="ARBA00008488"/>
    </source>
</evidence>
<keyword evidence="7" id="KW-0479">Metal-binding</keyword>
<dbReference type="InterPro" id="IPR005744">
    <property type="entry name" value="Hy-lIII"/>
</dbReference>
<accession>A0AA48IHM5</accession>
<dbReference type="PANTHER" id="PTHR20855:SF3">
    <property type="entry name" value="LD03007P"/>
    <property type="match status" value="1"/>
</dbReference>
<keyword evidence="4 8" id="KW-0812">Transmembrane</keyword>
<feature type="binding site" evidence="7">
    <location>
        <position position="211"/>
    </location>
    <ligand>
        <name>Zn(2+)</name>
        <dbReference type="ChEBI" id="CHEBI:29105"/>
    </ligand>
</feature>
<name>A0AA48IHM5_9FIRM</name>
<feature type="transmembrane region" description="Helical" evidence="8">
    <location>
        <begin position="178"/>
        <end position="197"/>
    </location>
</feature>
<feature type="transmembrane region" description="Helical" evidence="8">
    <location>
        <begin position="209"/>
        <end position="227"/>
    </location>
</feature>
<reference evidence="9" key="1">
    <citation type="journal article" date="2023" name="ISME J.">
        <title>Emergence of putative energy parasites within Clostridia revealed by genome analysis of a novel endosymbiotic clade.</title>
        <authorList>
            <person name="Takahashi K."/>
            <person name="Kuwahara H."/>
            <person name="Horikawa Y."/>
            <person name="Izawa K."/>
            <person name="Kato D."/>
            <person name="Inagaki T."/>
            <person name="Yuki M."/>
            <person name="Ohkuma M."/>
            <person name="Hongoh Y."/>
        </authorList>
    </citation>
    <scope>NUCLEOTIDE SEQUENCE</scope>
    <source>
        <strain evidence="9">RsTa-C01</strain>
    </source>
</reference>
<comment type="similarity">
    <text evidence="2">Belongs to the UPF0073 (Hly-III) family.</text>
</comment>
<dbReference type="AlphaFoldDB" id="A0AA48IHM5"/>
<dbReference type="GO" id="GO:0140911">
    <property type="term" value="F:pore-forming activity"/>
    <property type="evidence" value="ECO:0007669"/>
    <property type="project" value="InterPro"/>
</dbReference>
<dbReference type="GO" id="GO:0046872">
    <property type="term" value="F:metal ion binding"/>
    <property type="evidence" value="ECO:0007669"/>
    <property type="project" value="UniProtKB-KW"/>
</dbReference>
<gene>
    <name evidence="9" type="ORF">RsTaC01_1097</name>
</gene>
<evidence type="ECO:0000256" key="6">
    <source>
        <dbReference type="ARBA" id="ARBA00023136"/>
    </source>
</evidence>
<evidence type="ECO:0000313" key="9">
    <source>
        <dbReference type="EMBL" id="BED93130.1"/>
    </source>
</evidence>
<keyword evidence="3" id="KW-1003">Cell membrane</keyword>
<evidence type="ECO:0000256" key="5">
    <source>
        <dbReference type="ARBA" id="ARBA00022989"/>
    </source>
</evidence>
<dbReference type="GO" id="GO:0005886">
    <property type="term" value="C:plasma membrane"/>
    <property type="evidence" value="ECO:0007669"/>
    <property type="project" value="UniProtKB-SubCell"/>
</dbReference>
<feature type="transmembrane region" description="Helical" evidence="8">
    <location>
        <begin position="152"/>
        <end position="172"/>
    </location>
</feature>
<dbReference type="Proteomes" id="UP001335720">
    <property type="component" value="Chromosome"/>
</dbReference>